<keyword evidence="1" id="KW-0732">Signal</keyword>
<sequence length="80" mass="8455">MAKIAQVSVLKLAFFVTLSSFVSLSLAQETLSRHCLENPPTPNSTSGAGLVKHIGGLKAYVSGHSRSRLAILLVSDVYGL</sequence>
<feature type="signal peptide" evidence="1">
    <location>
        <begin position="1"/>
        <end position="27"/>
    </location>
</feature>
<dbReference type="Proteomes" id="UP001459277">
    <property type="component" value="Unassembled WGS sequence"/>
</dbReference>
<keyword evidence="3" id="KW-1185">Reference proteome</keyword>
<evidence type="ECO:0000256" key="1">
    <source>
        <dbReference type="SAM" id="SignalP"/>
    </source>
</evidence>
<organism evidence="2 3">
    <name type="scientific">Lithocarpus litseifolius</name>
    <dbReference type="NCBI Taxonomy" id="425828"/>
    <lineage>
        <taxon>Eukaryota</taxon>
        <taxon>Viridiplantae</taxon>
        <taxon>Streptophyta</taxon>
        <taxon>Embryophyta</taxon>
        <taxon>Tracheophyta</taxon>
        <taxon>Spermatophyta</taxon>
        <taxon>Magnoliopsida</taxon>
        <taxon>eudicotyledons</taxon>
        <taxon>Gunneridae</taxon>
        <taxon>Pentapetalae</taxon>
        <taxon>rosids</taxon>
        <taxon>fabids</taxon>
        <taxon>Fagales</taxon>
        <taxon>Fagaceae</taxon>
        <taxon>Lithocarpus</taxon>
    </lineage>
</organism>
<evidence type="ECO:0000313" key="2">
    <source>
        <dbReference type="EMBL" id="KAK9984121.1"/>
    </source>
</evidence>
<gene>
    <name evidence="2" type="ORF">SO802_033646</name>
</gene>
<name>A0AAW2BDK0_9ROSI</name>
<dbReference type="AlphaFoldDB" id="A0AAW2BDK0"/>
<accession>A0AAW2BDK0</accession>
<protein>
    <submittedName>
        <fullName evidence="2">Uncharacterized protein</fullName>
    </submittedName>
</protein>
<dbReference type="EMBL" id="JAZDWU010000012">
    <property type="protein sequence ID" value="KAK9984121.1"/>
    <property type="molecule type" value="Genomic_DNA"/>
</dbReference>
<reference evidence="2 3" key="1">
    <citation type="submission" date="2024-01" db="EMBL/GenBank/DDBJ databases">
        <title>A telomere-to-telomere, gap-free genome of sweet tea (Lithocarpus litseifolius).</title>
        <authorList>
            <person name="Zhou J."/>
        </authorList>
    </citation>
    <scope>NUCLEOTIDE SEQUENCE [LARGE SCALE GENOMIC DNA]</scope>
    <source>
        <strain evidence="2">Zhou-2022a</strain>
        <tissue evidence="2">Leaf</tissue>
    </source>
</reference>
<evidence type="ECO:0000313" key="3">
    <source>
        <dbReference type="Proteomes" id="UP001459277"/>
    </source>
</evidence>
<comment type="caution">
    <text evidence="2">The sequence shown here is derived from an EMBL/GenBank/DDBJ whole genome shotgun (WGS) entry which is preliminary data.</text>
</comment>
<feature type="chain" id="PRO_5043520037" evidence="1">
    <location>
        <begin position="28"/>
        <end position="80"/>
    </location>
</feature>
<proteinExistence type="predicted"/>